<dbReference type="RefSeq" id="WP_099508106.1">
    <property type="nucleotide sequence ID" value="NZ_CP016616.1"/>
</dbReference>
<dbReference type="EMBL" id="CP016616">
    <property type="protein sequence ID" value="ANY77106.1"/>
    <property type="molecule type" value="Genomic_DNA"/>
</dbReference>
<sequence length="156" mass="17845">MVRPSVLPIILPVLEPYLEVKHREFLNAGSKTPTLPGTADGKVNVRHLVRDLMRLDSAILDSHEQHFFRKKELYDRVDRIAEEQGLKAIGSRSDDEDQDAARKRISMIGRETSDLRQSLAEREALIESLRRENAGLRERLGLVEETGMIFRTEDPT</sequence>
<feature type="coiled-coil region" evidence="1">
    <location>
        <begin position="112"/>
        <end position="146"/>
    </location>
</feature>
<reference evidence="2" key="1">
    <citation type="submission" date="2016-07" db="EMBL/GenBank/DDBJ databases">
        <title>Microvirga ossetica sp. nov. a new species of rhizobia isolated from root nodules of the legume species Vicia alpestris Steven originated from North Ossetia region in the Caucasus.</title>
        <authorList>
            <person name="Safronova V.I."/>
            <person name="Kuznetsova I.G."/>
            <person name="Sazanova A.L."/>
            <person name="Belimov A."/>
            <person name="Andronov E."/>
            <person name="Osledkin Y.S."/>
            <person name="Onishchuk O.P."/>
            <person name="Kurchak O.N."/>
            <person name="Shaposhnikov A.I."/>
            <person name="Willems A."/>
            <person name="Tikhonovich I.A."/>
        </authorList>
    </citation>
    <scope>NUCLEOTIDE SEQUENCE [LARGE SCALE GENOMIC DNA]</scope>
    <source>
        <strain evidence="2">V5/3M</strain>
    </source>
</reference>
<protein>
    <submittedName>
        <fullName evidence="2">Uncharacterized protein</fullName>
    </submittedName>
</protein>
<evidence type="ECO:0000313" key="2">
    <source>
        <dbReference type="EMBL" id="ANY77106.1"/>
    </source>
</evidence>
<organism evidence="2">
    <name type="scientific">Microvirga ossetica</name>
    <dbReference type="NCBI Taxonomy" id="1882682"/>
    <lineage>
        <taxon>Bacteria</taxon>
        <taxon>Pseudomonadati</taxon>
        <taxon>Pseudomonadota</taxon>
        <taxon>Alphaproteobacteria</taxon>
        <taxon>Hyphomicrobiales</taxon>
        <taxon>Methylobacteriaceae</taxon>
        <taxon>Microvirga</taxon>
    </lineage>
</organism>
<keyword evidence="1" id="KW-0175">Coiled coil</keyword>
<accession>A0A1B2EAT7</accession>
<dbReference type="OrthoDB" id="8020866at2"/>
<gene>
    <name evidence="2" type="ORF">BB934_01800</name>
</gene>
<proteinExistence type="predicted"/>
<dbReference type="AlphaFoldDB" id="A0A1B2EAT7"/>
<name>A0A1B2EAT7_9HYPH</name>
<evidence type="ECO:0000256" key="1">
    <source>
        <dbReference type="SAM" id="Coils"/>
    </source>
</evidence>
<dbReference type="KEGG" id="moc:BB934_01800"/>